<dbReference type="Gene3D" id="3.40.830.10">
    <property type="entry name" value="LigB-like"/>
    <property type="match status" value="1"/>
</dbReference>
<dbReference type="STRING" id="1794912.AXX12_17880"/>
<dbReference type="OrthoDB" id="159752at2"/>
<dbReference type="AlphaFoldDB" id="A0A154BVA0"/>
<dbReference type="Pfam" id="PF02900">
    <property type="entry name" value="LigB"/>
    <property type="match status" value="1"/>
</dbReference>
<keyword evidence="2" id="KW-0223">Dioxygenase</keyword>
<feature type="domain" description="Extradiol ring-cleavage dioxygenase class III enzyme subunit B" evidence="1">
    <location>
        <begin position="7"/>
        <end position="268"/>
    </location>
</feature>
<dbReference type="GO" id="GO:0008198">
    <property type="term" value="F:ferrous iron binding"/>
    <property type="evidence" value="ECO:0007669"/>
    <property type="project" value="InterPro"/>
</dbReference>
<organism evidence="2 3">
    <name type="scientific">Anaerosporomusa subterranea</name>
    <dbReference type="NCBI Taxonomy" id="1794912"/>
    <lineage>
        <taxon>Bacteria</taxon>
        <taxon>Bacillati</taxon>
        <taxon>Bacillota</taxon>
        <taxon>Negativicutes</taxon>
        <taxon>Acetonemataceae</taxon>
        <taxon>Anaerosporomusa</taxon>
    </lineage>
</organism>
<proteinExistence type="predicted"/>
<evidence type="ECO:0000313" key="3">
    <source>
        <dbReference type="Proteomes" id="UP000076268"/>
    </source>
</evidence>
<dbReference type="NCBIfam" id="TIGR04336">
    <property type="entry name" value="AmmeMemoSam_B"/>
    <property type="match status" value="1"/>
</dbReference>
<comment type="caution">
    <text evidence="2">The sequence shown here is derived from an EMBL/GenBank/DDBJ whole genome shotgun (WGS) entry which is preliminary data.</text>
</comment>
<protein>
    <submittedName>
        <fullName evidence="2">Extradiol ring-cleavage dioxygenase</fullName>
    </submittedName>
</protein>
<gene>
    <name evidence="2" type="ORF">AXX12_17880</name>
</gene>
<dbReference type="EMBL" id="LSGP01000008">
    <property type="protein sequence ID" value="KYZ77740.1"/>
    <property type="molecule type" value="Genomic_DNA"/>
</dbReference>
<dbReference type="GO" id="GO:0016702">
    <property type="term" value="F:oxidoreductase activity, acting on single donors with incorporation of molecular oxygen, incorporation of two atoms of oxygen"/>
    <property type="evidence" value="ECO:0007669"/>
    <property type="project" value="UniProtKB-ARBA"/>
</dbReference>
<keyword evidence="3" id="KW-1185">Reference proteome</keyword>
<dbReference type="RefSeq" id="WP_066238015.1">
    <property type="nucleotide sequence ID" value="NZ_LSGP01000008.1"/>
</dbReference>
<keyword evidence="2" id="KW-0560">Oxidoreductase</keyword>
<sequence length="288" mass="30971">MKSLVGCALMPHPPIMVPEVGGCDTKRICSTVRAAEQVAQTLVERGSETVILITPHGPVFEDAVSISVYPRLRGSLAAFGAPDVSVAFETDGLLVRHIVRRAERLGINYIELTDDVAKSRRLPLELDHGAVVPLYFLHKAGFKGQLVHLSIGMLPYEEMYTFGKAVQGALGMLDRRTAVIASGDLSHRLVPDAPAGYSPSAAEFDRQVMDAVANMNVKALLTMDKNLIEEAGECGLRSIFFLFGVLGGLEAQANVLSYEGPFGVGYGVALLTPLQAKEKSKTRAARHG</sequence>
<evidence type="ECO:0000259" key="1">
    <source>
        <dbReference type="Pfam" id="PF02900"/>
    </source>
</evidence>
<dbReference type="SUPFAM" id="SSF53213">
    <property type="entry name" value="LigB-like"/>
    <property type="match status" value="1"/>
</dbReference>
<dbReference type="InterPro" id="IPR004183">
    <property type="entry name" value="Xdiol_dOase_suB"/>
</dbReference>
<accession>A0A154BVA0</accession>
<dbReference type="Proteomes" id="UP000076268">
    <property type="component" value="Unassembled WGS sequence"/>
</dbReference>
<name>A0A154BVA0_ANASB</name>
<dbReference type="CDD" id="cd07951">
    <property type="entry name" value="ED_3B_N_AMMECR1"/>
    <property type="match status" value="1"/>
</dbReference>
<evidence type="ECO:0000313" key="2">
    <source>
        <dbReference type="EMBL" id="KYZ77740.1"/>
    </source>
</evidence>
<reference evidence="2 3" key="1">
    <citation type="submission" date="2016-02" db="EMBL/GenBank/DDBJ databases">
        <title>Anaerosporomusa subterraneum gen. nov., sp. nov., a spore-forming obligate anaerobe isolated from saprolite.</title>
        <authorList>
            <person name="Choi J.K."/>
            <person name="Shah M."/>
            <person name="Yee N."/>
        </authorList>
    </citation>
    <scope>NUCLEOTIDE SEQUENCE [LARGE SCALE GENOMIC DNA]</scope>
    <source>
        <strain evidence="2 3">RU4</strain>
    </source>
</reference>